<dbReference type="Proteomes" id="UP001054945">
    <property type="component" value="Unassembled WGS sequence"/>
</dbReference>
<evidence type="ECO:0000313" key="2">
    <source>
        <dbReference type="Proteomes" id="UP001054945"/>
    </source>
</evidence>
<comment type="caution">
    <text evidence="1">The sequence shown here is derived from an EMBL/GenBank/DDBJ whole genome shotgun (WGS) entry which is preliminary data.</text>
</comment>
<dbReference type="EMBL" id="BPLR01006591">
    <property type="protein sequence ID" value="GIY10986.1"/>
    <property type="molecule type" value="Genomic_DNA"/>
</dbReference>
<organism evidence="1 2">
    <name type="scientific">Caerostris extrusa</name>
    <name type="common">Bark spider</name>
    <name type="synonym">Caerostris bankana</name>
    <dbReference type="NCBI Taxonomy" id="172846"/>
    <lineage>
        <taxon>Eukaryota</taxon>
        <taxon>Metazoa</taxon>
        <taxon>Ecdysozoa</taxon>
        <taxon>Arthropoda</taxon>
        <taxon>Chelicerata</taxon>
        <taxon>Arachnida</taxon>
        <taxon>Araneae</taxon>
        <taxon>Araneomorphae</taxon>
        <taxon>Entelegynae</taxon>
        <taxon>Araneoidea</taxon>
        <taxon>Araneidae</taxon>
        <taxon>Caerostris</taxon>
    </lineage>
</organism>
<protein>
    <submittedName>
        <fullName evidence="1">Uncharacterized protein</fullName>
    </submittedName>
</protein>
<gene>
    <name evidence="1" type="ORF">CEXT_250391</name>
</gene>
<sequence length="100" mass="11139">MSASNPPLLNSPPAFVCNKLPRIIDKLLSFPSSKIPNYILGTAENDVLRRICHSEGTKLIFQELSASPQNMPGFPVSVVLKIRLVNESDNSSKYFHSYFT</sequence>
<reference evidence="1 2" key="1">
    <citation type="submission" date="2021-06" db="EMBL/GenBank/DDBJ databases">
        <title>Caerostris extrusa draft genome.</title>
        <authorList>
            <person name="Kono N."/>
            <person name="Arakawa K."/>
        </authorList>
    </citation>
    <scope>NUCLEOTIDE SEQUENCE [LARGE SCALE GENOMIC DNA]</scope>
</reference>
<dbReference type="AlphaFoldDB" id="A0AAV4QRM7"/>
<proteinExistence type="predicted"/>
<evidence type="ECO:0000313" key="1">
    <source>
        <dbReference type="EMBL" id="GIY10986.1"/>
    </source>
</evidence>
<keyword evidence="2" id="KW-1185">Reference proteome</keyword>
<name>A0AAV4QRM7_CAEEX</name>
<accession>A0AAV4QRM7</accession>